<comment type="caution">
    <text evidence="2">The sequence shown here is derived from an EMBL/GenBank/DDBJ whole genome shotgun (WGS) entry which is preliminary data.</text>
</comment>
<gene>
    <name evidence="2" type="ORF">A6V39_03820</name>
</gene>
<organism evidence="2 3">
    <name type="scientific">Candidatus Mycoplasma haematobovis</name>
    <dbReference type="NCBI Taxonomy" id="432608"/>
    <lineage>
        <taxon>Bacteria</taxon>
        <taxon>Bacillati</taxon>
        <taxon>Mycoplasmatota</taxon>
        <taxon>Mollicutes</taxon>
        <taxon>Mycoplasmataceae</taxon>
        <taxon>Mycoplasma</taxon>
    </lineage>
</organism>
<dbReference type="Proteomes" id="UP000077623">
    <property type="component" value="Unassembled WGS sequence"/>
</dbReference>
<keyword evidence="3" id="KW-1185">Reference proteome</keyword>
<evidence type="ECO:0000313" key="3">
    <source>
        <dbReference type="Proteomes" id="UP000077623"/>
    </source>
</evidence>
<protein>
    <submittedName>
        <fullName evidence="2">Uncharacterized protein</fullName>
    </submittedName>
</protein>
<feature type="region of interest" description="Disordered" evidence="1">
    <location>
        <begin position="208"/>
        <end position="243"/>
    </location>
</feature>
<dbReference type="EMBL" id="LWUJ01000012">
    <property type="protein sequence ID" value="OAL10015.1"/>
    <property type="molecule type" value="Genomic_DNA"/>
</dbReference>
<dbReference type="AlphaFoldDB" id="A0A1A9QDI7"/>
<sequence>MTAAGTCSAFVFNLDKANQFGNALSPLKNTFIVSFFSRGILNLSDTLKSWGESIVNSKDAFIDWLNRYFDVNGLKAGTVELYNKLHDWALIVYEWFATKFLRFIENIPWIVQNWKQIRLSLFKWGTFIGGGGGGALWGMFSSFDNWGKLSELMGNEDFTGAVEKFAELVDQNPDAFKDMGEEAMKEILEKIMEDPKDAKEIAEKLLQEQKEKNKDKKDEEQKEELDKEQIQESFANPKGSPQSKEEVFGYLVGSALQSLVDVKSSAFGSPVKEIEDKTRKAMTEYIQFVKEKVNKKTREGKASKDFIDALGNKENTLINELVKVATEAFDKKRGSFENLKNSFEKIMKDRFTVEIGEGGDQSEAVELDNIIKDPNRKK</sequence>
<reference evidence="3" key="1">
    <citation type="submission" date="2016-04" db="EMBL/GenBank/DDBJ databases">
        <authorList>
            <person name="Quiroz-Castaneda R.E."/>
            <person name="Martinez-Ocampo F."/>
        </authorList>
    </citation>
    <scope>NUCLEOTIDE SEQUENCE [LARGE SCALE GENOMIC DNA]</scope>
    <source>
        <strain evidence="3">INIFAP01</strain>
    </source>
</reference>
<name>A0A1A9QDI7_9MOLU</name>
<feature type="compositionally biased region" description="Basic and acidic residues" evidence="1">
    <location>
        <begin position="208"/>
        <end position="230"/>
    </location>
</feature>
<evidence type="ECO:0000256" key="1">
    <source>
        <dbReference type="SAM" id="MobiDB-lite"/>
    </source>
</evidence>
<accession>A0A1A9QDI7</accession>
<proteinExistence type="predicted"/>
<evidence type="ECO:0000313" key="2">
    <source>
        <dbReference type="EMBL" id="OAL10015.1"/>
    </source>
</evidence>
<dbReference type="STRING" id="432608.A6V39_03820"/>